<comment type="caution">
    <text evidence="7">The sequence shown here is derived from an EMBL/GenBank/DDBJ whole genome shotgun (WGS) entry which is preliminary data.</text>
</comment>
<evidence type="ECO:0000313" key="8">
    <source>
        <dbReference type="Proteomes" id="UP000247792"/>
    </source>
</evidence>
<dbReference type="PANTHER" id="PTHR30086:SF20">
    <property type="entry name" value="ARGININE EXPORTER PROTEIN ARGO-RELATED"/>
    <property type="match status" value="1"/>
</dbReference>
<evidence type="ECO:0000256" key="6">
    <source>
        <dbReference type="SAM" id="Phobius"/>
    </source>
</evidence>
<protein>
    <submittedName>
        <fullName evidence="7">L-lysine exporter family protein LysE/ArgO</fullName>
    </submittedName>
</protein>
<dbReference type="Proteomes" id="UP000247792">
    <property type="component" value="Unassembled WGS sequence"/>
</dbReference>
<dbReference type="EMBL" id="QJKB01000008">
    <property type="protein sequence ID" value="PXX40303.1"/>
    <property type="molecule type" value="Genomic_DNA"/>
</dbReference>
<feature type="transmembrane region" description="Helical" evidence="6">
    <location>
        <begin position="146"/>
        <end position="170"/>
    </location>
</feature>
<keyword evidence="3 6" id="KW-0812">Transmembrane</keyword>
<dbReference type="Pfam" id="PF01810">
    <property type="entry name" value="LysE"/>
    <property type="match status" value="1"/>
</dbReference>
<feature type="transmembrane region" description="Helical" evidence="6">
    <location>
        <begin position="182"/>
        <end position="200"/>
    </location>
</feature>
<evidence type="ECO:0000256" key="2">
    <source>
        <dbReference type="ARBA" id="ARBA00022475"/>
    </source>
</evidence>
<dbReference type="InterPro" id="IPR001123">
    <property type="entry name" value="LeuE-type"/>
</dbReference>
<organism evidence="7 8">
    <name type="scientific">Undibacterium pigrum</name>
    <dbReference type="NCBI Taxonomy" id="401470"/>
    <lineage>
        <taxon>Bacteria</taxon>
        <taxon>Pseudomonadati</taxon>
        <taxon>Pseudomonadota</taxon>
        <taxon>Betaproteobacteria</taxon>
        <taxon>Burkholderiales</taxon>
        <taxon>Oxalobacteraceae</taxon>
        <taxon>Undibacterium</taxon>
    </lineage>
</organism>
<dbReference type="PANTHER" id="PTHR30086">
    <property type="entry name" value="ARGININE EXPORTER PROTEIN ARGO"/>
    <property type="match status" value="1"/>
</dbReference>
<keyword evidence="5 6" id="KW-0472">Membrane</keyword>
<dbReference type="GO" id="GO:0005886">
    <property type="term" value="C:plasma membrane"/>
    <property type="evidence" value="ECO:0007669"/>
    <property type="project" value="UniProtKB-SubCell"/>
</dbReference>
<gene>
    <name evidence="7" type="ORF">DFR42_108137</name>
</gene>
<accession>A0A318IZE1</accession>
<comment type="subcellular location">
    <subcellularLocation>
        <location evidence="1">Cell membrane</location>
        <topology evidence="1">Multi-pass membrane protein</topology>
    </subcellularLocation>
</comment>
<keyword evidence="8" id="KW-1185">Reference proteome</keyword>
<name>A0A318IZE1_9BURK</name>
<proteinExistence type="predicted"/>
<evidence type="ECO:0000256" key="5">
    <source>
        <dbReference type="ARBA" id="ARBA00023136"/>
    </source>
</evidence>
<feature type="transmembrane region" description="Helical" evidence="6">
    <location>
        <begin position="36"/>
        <end position="61"/>
    </location>
</feature>
<reference evidence="7 8" key="1">
    <citation type="submission" date="2018-05" db="EMBL/GenBank/DDBJ databases">
        <title>Genomic Encyclopedia of Type Strains, Phase IV (KMG-IV): sequencing the most valuable type-strain genomes for metagenomic binning, comparative biology and taxonomic classification.</title>
        <authorList>
            <person name="Goeker M."/>
        </authorList>
    </citation>
    <scope>NUCLEOTIDE SEQUENCE [LARGE SCALE GENOMIC DNA]</scope>
    <source>
        <strain evidence="7 8">DSM 19792</strain>
    </source>
</reference>
<dbReference type="GO" id="GO:0015171">
    <property type="term" value="F:amino acid transmembrane transporter activity"/>
    <property type="evidence" value="ECO:0007669"/>
    <property type="project" value="TreeGrafter"/>
</dbReference>
<evidence type="ECO:0000256" key="4">
    <source>
        <dbReference type="ARBA" id="ARBA00022989"/>
    </source>
</evidence>
<evidence type="ECO:0000313" key="7">
    <source>
        <dbReference type="EMBL" id="PXX40303.1"/>
    </source>
</evidence>
<evidence type="ECO:0000256" key="3">
    <source>
        <dbReference type="ARBA" id="ARBA00022692"/>
    </source>
</evidence>
<dbReference type="AlphaFoldDB" id="A0A318IZE1"/>
<feature type="transmembrane region" description="Helical" evidence="6">
    <location>
        <begin position="67"/>
        <end position="85"/>
    </location>
</feature>
<evidence type="ECO:0000256" key="1">
    <source>
        <dbReference type="ARBA" id="ARBA00004651"/>
    </source>
</evidence>
<keyword evidence="2" id="KW-1003">Cell membrane</keyword>
<sequence length="201" mass="21048">MLAFILKGMGMSAGLIMAIGSQNAHVLRMGLRKQHVGLTVMICIACEMLLILAGVAGIGGMINSQPVLLTIARWGGAAFLIWYGVRSLRAAASQQSLVAEAGELSLTAGKAALAVLGATLLNPHTYLDTVVLLGAIGGQQPGDGKYWFAVGAILNATIWFAALGFGARLLAPWFAKPMAWRVLDSLVGIVMLMLALNLMMG</sequence>
<keyword evidence="4 6" id="KW-1133">Transmembrane helix</keyword>
<dbReference type="RefSeq" id="WP_342766855.1">
    <property type="nucleotide sequence ID" value="NZ_QJKB01000008.1"/>
</dbReference>